<dbReference type="InterPro" id="IPR055302">
    <property type="entry name" value="F-box_dom-containing"/>
</dbReference>
<dbReference type="InterPro" id="IPR053781">
    <property type="entry name" value="F-box_AtFBL13-like"/>
</dbReference>
<dbReference type="InterPro" id="IPR055411">
    <property type="entry name" value="LRR_FXL15/At3g58940/PEG3-like"/>
</dbReference>
<dbReference type="Pfam" id="PF24758">
    <property type="entry name" value="LRR_At5g56370"/>
    <property type="match status" value="1"/>
</dbReference>
<dbReference type="EMBL" id="OZ075118">
    <property type="protein sequence ID" value="CAL5089877.1"/>
    <property type="molecule type" value="Genomic_DNA"/>
</dbReference>
<feature type="compositionally biased region" description="Basic and acidic residues" evidence="1">
    <location>
        <begin position="1"/>
        <end position="21"/>
    </location>
</feature>
<dbReference type="AlphaFoldDB" id="A0ABC9GAP7"/>
<evidence type="ECO:0008006" key="6">
    <source>
        <dbReference type="Google" id="ProtNLM"/>
    </source>
</evidence>
<evidence type="ECO:0000259" key="3">
    <source>
        <dbReference type="Pfam" id="PF24758"/>
    </source>
</evidence>
<organism evidence="4 5">
    <name type="scientific">Urochloa decumbens</name>
    <dbReference type="NCBI Taxonomy" id="240449"/>
    <lineage>
        <taxon>Eukaryota</taxon>
        <taxon>Viridiplantae</taxon>
        <taxon>Streptophyta</taxon>
        <taxon>Embryophyta</taxon>
        <taxon>Tracheophyta</taxon>
        <taxon>Spermatophyta</taxon>
        <taxon>Magnoliopsida</taxon>
        <taxon>Liliopsida</taxon>
        <taxon>Poales</taxon>
        <taxon>Poaceae</taxon>
        <taxon>PACMAD clade</taxon>
        <taxon>Panicoideae</taxon>
        <taxon>Panicodae</taxon>
        <taxon>Paniceae</taxon>
        <taxon>Melinidinae</taxon>
        <taxon>Urochloa</taxon>
    </lineage>
</organism>
<reference evidence="5" key="1">
    <citation type="submission" date="2024-06" db="EMBL/GenBank/DDBJ databases">
        <authorList>
            <person name="Ryan C."/>
        </authorList>
    </citation>
    <scope>NUCLEOTIDE SEQUENCE [LARGE SCALE GENOMIC DNA]</scope>
</reference>
<gene>
    <name evidence="4" type="ORF">URODEC1_LOCUS113583</name>
</gene>
<feature type="region of interest" description="Disordered" evidence="1">
    <location>
        <begin position="1"/>
        <end position="36"/>
    </location>
</feature>
<dbReference type="Proteomes" id="UP001497457">
    <property type="component" value="Chromosome 8b"/>
</dbReference>
<evidence type="ECO:0000259" key="2">
    <source>
        <dbReference type="Pfam" id="PF08387"/>
    </source>
</evidence>
<dbReference type="InterPro" id="IPR036047">
    <property type="entry name" value="F-box-like_dom_sf"/>
</dbReference>
<feature type="domain" description="FBD" evidence="2">
    <location>
        <begin position="370"/>
        <end position="410"/>
    </location>
</feature>
<feature type="domain" description="F-box/LRR-repeat protein 15/At3g58940/PEG3-like LRR" evidence="3">
    <location>
        <begin position="123"/>
        <end position="353"/>
    </location>
</feature>
<dbReference type="PANTHER" id="PTHR32141:SF160">
    <property type="entry name" value="F-BOX DOMAIN-CONTAINING PROTEIN"/>
    <property type="match status" value="1"/>
</dbReference>
<reference evidence="4 5" key="2">
    <citation type="submission" date="2024-10" db="EMBL/GenBank/DDBJ databases">
        <authorList>
            <person name="Ryan C."/>
        </authorList>
    </citation>
    <scope>NUCLEOTIDE SEQUENCE [LARGE SCALE GENOMIC DNA]</scope>
</reference>
<sequence>MGEDARATRMRLEAEGSRRQEPPLGGGGGEDGGPDLISRLPDGILGDIISLLPTRDGARTQAISRRWQPLWRSAPLNLQVDHSLSGQDPKRIILATKILSDHSGPGRRFALPSFCLRNRFATIDGWLRSEALTGLQEIKFSYSNSTLGLQLRHPVPPSVLRFAPTLCIAEFGYCDFPNEMAPLLNFPHLKKLALDMVSISEDALHSLLSGCSVLESLLLKRIVGIGHLCISSPTLRSIGFSAPREWESSVATKFQELVIEDAPCLERLLPLDPQHVPATIRVMRAPKLEIVGILSPGISKLELGTTVFQEMIVLSLTTSVRSVKVLALYSLGPNLDSVVDFLKCFPCVEKLYITYSLQKMKNARTYNSLDPIECLELHLKRVVMNNYYGMKPDVAFAKFFVLNAQVLKEMDFGVVHKFCSDKWMANQRRRLQLNNKASPVLHGVIRFFQSSILLLDICGSLWYSWKSLVSIQKRFISFLSLAERLIDDCLCHPLPMN</sequence>
<proteinExistence type="predicted"/>
<name>A0ABC9GAP7_9POAL</name>
<dbReference type="InterPro" id="IPR006566">
    <property type="entry name" value="FBD"/>
</dbReference>
<dbReference type="Pfam" id="PF08387">
    <property type="entry name" value="FBD"/>
    <property type="match status" value="1"/>
</dbReference>
<dbReference type="CDD" id="cd22160">
    <property type="entry name" value="F-box_AtFBL13-like"/>
    <property type="match status" value="1"/>
</dbReference>
<evidence type="ECO:0000313" key="4">
    <source>
        <dbReference type="EMBL" id="CAL5089877.1"/>
    </source>
</evidence>
<evidence type="ECO:0000256" key="1">
    <source>
        <dbReference type="SAM" id="MobiDB-lite"/>
    </source>
</evidence>
<dbReference type="SUPFAM" id="SSF81383">
    <property type="entry name" value="F-box domain"/>
    <property type="match status" value="1"/>
</dbReference>
<evidence type="ECO:0000313" key="5">
    <source>
        <dbReference type="Proteomes" id="UP001497457"/>
    </source>
</evidence>
<dbReference type="InterPro" id="IPR032675">
    <property type="entry name" value="LRR_dom_sf"/>
</dbReference>
<keyword evidence="5" id="KW-1185">Reference proteome</keyword>
<dbReference type="Gene3D" id="3.80.10.10">
    <property type="entry name" value="Ribonuclease Inhibitor"/>
    <property type="match status" value="1"/>
</dbReference>
<dbReference type="SUPFAM" id="SSF52047">
    <property type="entry name" value="RNI-like"/>
    <property type="match status" value="1"/>
</dbReference>
<accession>A0ABC9GAP7</accession>
<protein>
    <recommendedName>
        <fullName evidence="6">F-box domain-containing protein</fullName>
    </recommendedName>
</protein>
<dbReference type="PANTHER" id="PTHR32141">
    <property type="match status" value="1"/>
</dbReference>